<protein>
    <submittedName>
        <fullName evidence="2">Uncharacterized protein</fullName>
    </submittedName>
</protein>
<dbReference type="AlphaFoldDB" id="A0A0C3D0A9"/>
<dbReference type="HOGENOM" id="CLU_157400_0_0_1"/>
<evidence type="ECO:0000313" key="2">
    <source>
        <dbReference type="EMBL" id="KIM49859.1"/>
    </source>
</evidence>
<evidence type="ECO:0000256" key="1">
    <source>
        <dbReference type="SAM" id="MobiDB-lite"/>
    </source>
</evidence>
<sequence>MGTRAESSQDVAAVTAPPRGKRPKRFLEKNDALSLAASIAETEEKKTLTKKEKHHKLLQKDAKSILLAKKAQAKKERSKLRKQRFQAARSKGIETDPSNLPETRPEQEKPKVKRVSFA</sequence>
<evidence type="ECO:0000313" key="3">
    <source>
        <dbReference type="Proteomes" id="UP000053424"/>
    </source>
</evidence>
<feature type="region of interest" description="Disordered" evidence="1">
    <location>
        <begin position="70"/>
        <end position="118"/>
    </location>
</feature>
<feature type="region of interest" description="Disordered" evidence="1">
    <location>
        <begin position="1"/>
        <end position="24"/>
    </location>
</feature>
<keyword evidence="3" id="KW-1185">Reference proteome</keyword>
<dbReference type="OrthoDB" id="2620452at2759"/>
<dbReference type="Proteomes" id="UP000053424">
    <property type="component" value="Unassembled WGS sequence"/>
</dbReference>
<gene>
    <name evidence="2" type="ORF">M413DRAFT_6695</name>
</gene>
<name>A0A0C3D0A9_HEBCY</name>
<reference evidence="2 3" key="1">
    <citation type="submission" date="2014-04" db="EMBL/GenBank/DDBJ databases">
        <authorList>
            <consortium name="DOE Joint Genome Institute"/>
            <person name="Kuo A."/>
            <person name="Gay G."/>
            <person name="Dore J."/>
            <person name="Kohler A."/>
            <person name="Nagy L.G."/>
            <person name="Floudas D."/>
            <person name="Copeland A."/>
            <person name="Barry K.W."/>
            <person name="Cichocki N."/>
            <person name="Veneault-Fourrey C."/>
            <person name="LaButti K."/>
            <person name="Lindquist E.A."/>
            <person name="Lipzen A."/>
            <person name="Lundell T."/>
            <person name="Morin E."/>
            <person name="Murat C."/>
            <person name="Sun H."/>
            <person name="Tunlid A."/>
            <person name="Henrissat B."/>
            <person name="Grigoriev I.V."/>
            <person name="Hibbett D.S."/>
            <person name="Martin F."/>
            <person name="Nordberg H.P."/>
            <person name="Cantor M.N."/>
            <person name="Hua S.X."/>
        </authorList>
    </citation>
    <scope>NUCLEOTIDE SEQUENCE [LARGE SCALE GENOMIC DNA]</scope>
    <source>
        <strain evidence="3">h7</strain>
    </source>
</reference>
<organism evidence="2 3">
    <name type="scientific">Hebeloma cylindrosporum</name>
    <dbReference type="NCBI Taxonomy" id="76867"/>
    <lineage>
        <taxon>Eukaryota</taxon>
        <taxon>Fungi</taxon>
        <taxon>Dikarya</taxon>
        <taxon>Basidiomycota</taxon>
        <taxon>Agaricomycotina</taxon>
        <taxon>Agaricomycetes</taxon>
        <taxon>Agaricomycetidae</taxon>
        <taxon>Agaricales</taxon>
        <taxon>Agaricineae</taxon>
        <taxon>Hymenogastraceae</taxon>
        <taxon>Hebeloma</taxon>
    </lineage>
</organism>
<dbReference type="EMBL" id="KN831768">
    <property type="protein sequence ID" value="KIM49859.1"/>
    <property type="molecule type" value="Genomic_DNA"/>
</dbReference>
<reference evidence="3" key="2">
    <citation type="submission" date="2015-01" db="EMBL/GenBank/DDBJ databases">
        <title>Evolutionary Origins and Diversification of the Mycorrhizal Mutualists.</title>
        <authorList>
            <consortium name="DOE Joint Genome Institute"/>
            <consortium name="Mycorrhizal Genomics Consortium"/>
            <person name="Kohler A."/>
            <person name="Kuo A."/>
            <person name="Nagy L.G."/>
            <person name="Floudas D."/>
            <person name="Copeland A."/>
            <person name="Barry K.W."/>
            <person name="Cichocki N."/>
            <person name="Veneault-Fourrey C."/>
            <person name="LaButti K."/>
            <person name="Lindquist E.A."/>
            <person name="Lipzen A."/>
            <person name="Lundell T."/>
            <person name="Morin E."/>
            <person name="Murat C."/>
            <person name="Riley R."/>
            <person name="Ohm R."/>
            <person name="Sun H."/>
            <person name="Tunlid A."/>
            <person name="Henrissat B."/>
            <person name="Grigoriev I.V."/>
            <person name="Hibbett D.S."/>
            <person name="Martin F."/>
        </authorList>
    </citation>
    <scope>NUCLEOTIDE SEQUENCE [LARGE SCALE GENOMIC DNA]</scope>
    <source>
        <strain evidence="3">h7</strain>
    </source>
</reference>
<accession>A0A0C3D0A9</accession>
<proteinExistence type="predicted"/>
<feature type="compositionally biased region" description="Polar residues" evidence="1">
    <location>
        <begin position="1"/>
        <end position="10"/>
    </location>
</feature>